<dbReference type="PANTHER" id="PTHR23028">
    <property type="entry name" value="ACETYLTRANSFERASE"/>
    <property type="match status" value="1"/>
</dbReference>
<keyword evidence="6 10" id="KW-1133">Transmembrane helix</keyword>
<dbReference type="Gene3D" id="3.40.50.1110">
    <property type="entry name" value="SGNH hydrolase"/>
    <property type="match status" value="1"/>
</dbReference>
<evidence type="ECO:0000256" key="2">
    <source>
        <dbReference type="ARBA" id="ARBA00007400"/>
    </source>
</evidence>
<evidence type="ECO:0000256" key="1">
    <source>
        <dbReference type="ARBA" id="ARBA00004651"/>
    </source>
</evidence>
<keyword evidence="13" id="KW-1185">Reference proteome</keyword>
<comment type="subcellular location">
    <subcellularLocation>
        <location evidence="1">Cell membrane</location>
        <topology evidence="1">Multi-pass membrane protein</topology>
    </subcellularLocation>
</comment>
<evidence type="ECO:0000313" key="13">
    <source>
        <dbReference type="Proteomes" id="UP001597180"/>
    </source>
</evidence>
<keyword evidence="4 12" id="KW-0808">Transferase</keyword>
<reference evidence="13" key="1">
    <citation type="journal article" date="2019" name="Int. J. Syst. Evol. Microbiol.">
        <title>The Global Catalogue of Microorganisms (GCM) 10K type strain sequencing project: providing services to taxonomists for standard genome sequencing and annotation.</title>
        <authorList>
            <consortium name="The Broad Institute Genomics Platform"/>
            <consortium name="The Broad Institute Genome Sequencing Center for Infectious Disease"/>
            <person name="Wu L."/>
            <person name="Ma J."/>
        </authorList>
    </citation>
    <scope>NUCLEOTIDE SEQUENCE [LARGE SCALE GENOMIC DNA]</scope>
    <source>
        <strain evidence="13">CCUG 53270</strain>
    </source>
</reference>
<dbReference type="Pfam" id="PF01757">
    <property type="entry name" value="Acyl_transf_3"/>
    <property type="match status" value="1"/>
</dbReference>
<name>A0ABW3UHU0_9BACL</name>
<comment type="caution">
    <text evidence="12">The sequence shown here is derived from an EMBL/GenBank/DDBJ whole genome shotgun (WGS) entry which is preliminary data.</text>
</comment>
<comment type="similarity">
    <text evidence="2">Belongs to the acyltransferase 3 family.</text>
</comment>
<feature type="transmembrane region" description="Helical" evidence="10">
    <location>
        <begin position="35"/>
        <end position="55"/>
    </location>
</feature>
<feature type="transmembrane region" description="Helical" evidence="10">
    <location>
        <begin position="333"/>
        <end position="351"/>
    </location>
</feature>
<organism evidence="12 13">
    <name type="scientific">Paenibacillus vulneris</name>
    <dbReference type="NCBI Taxonomy" id="1133364"/>
    <lineage>
        <taxon>Bacteria</taxon>
        <taxon>Bacillati</taxon>
        <taxon>Bacillota</taxon>
        <taxon>Bacilli</taxon>
        <taxon>Bacillales</taxon>
        <taxon>Paenibacillaceae</taxon>
        <taxon>Paenibacillus</taxon>
    </lineage>
</organism>
<dbReference type="RefSeq" id="WP_345594470.1">
    <property type="nucleotide sequence ID" value="NZ_BAABJG010000055.1"/>
</dbReference>
<feature type="transmembrane region" description="Helical" evidence="10">
    <location>
        <begin position="379"/>
        <end position="400"/>
    </location>
</feature>
<evidence type="ECO:0000256" key="7">
    <source>
        <dbReference type="ARBA" id="ARBA00023136"/>
    </source>
</evidence>
<evidence type="ECO:0000256" key="9">
    <source>
        <dbReference type="SAM" id="MobiDB-lite"/>
    </source>
</evidence>
<feature type="transmembrane region" description="Helical" evidence="10">
    <location>
        <begin position="176"/>
        <end position="195"/>
    </location>
</feature>
<feature type="transmembrane region" description="Helical" evidence="10">
    <location>
        <begin position="143"/>
        <end position="164"/>
    </location>
</feature>
<feature type="transmembrane region" description="Helical" evidence="10">
    <location>
        <begin position="267"/>
        <end position="290"/>
    </location>
</feature>
<dbReference type="InterPro" id="IPR050879">
    <property type="entry name" value="Acyltransferase_3"/>
</dbReference>
<dbReference type="EC" id="2.3.1.-" evidence="12"/>
<evidence type="ECO:0000256" key="10">
    <source>
        <dbReference type="SAM" id="Phobius"/>
    </source>
</evidence>
<evidence type="ECO:0000256" key="6">
    <source>
        <dbReference type="ARBA" id="ARBA00022989"/>
    </source>
</evidence>
<dbReference type="CDD" id="cd01840">
    <property type="entry name" value="SGNH_hydrolase_yrhL_like"/>
    <property type="match status" value="1"/>
</dbReference>
<evidence type="ECO:0000256" key="3">
    <source>
        <dbReference type="ARBA" id="ARBA00022475"/>
    </source>
</evidence>
<proteinExistence type="inferred from homology"/>
<dbReference type="SUPFAM" id="SSF52266">
    <property type="entry name" value="SGNH hydrolase"/>
    <property type="match status" value="1"/>
</dbReference>
<dbReference type="GO" id="GO:0016746">
    <property type="term" value="F:acyltransferase activity"/>
    <property type="evidence" value="ECO:0007669"/>
    <property type="project" value="UniProtKB-KW"/>
</dbReference>
<feature type="transmembrane region" description="Helical" evidence="10">
    <location>
        <begin position="207"/>
        <end position="225"/>
    </location>
</feature>
<keyword evidence="8 12" id="KW-0012">Acyltransferase</keyword>
<feature type="transmembrane region" description="Helical" evidence="10">
    <location>
        <begin position="12"/>
        <end position="29"/>
    </location>
</feature>
<feature type="region of interest" description="Disordered" evidence="9">
    <location>
        <begin position="445"/>
        <end position="529"/>
    </location>
</feature>
<accession>A0ABW3UHU0</accession>
<dbReference type="EMBL" id="JBHTLU010000012">
    <property type="protein sequence ID" value="MFD1219879.1"/>
    <property type="molecule type" value="Genomic_DNA"/>
</dbReference>
<feature type="compositionally biased region" description="Basic and acidic residues" evidence="9">
    <location>
        <begin position="483"/>
        <end position="509"/>
    </location>
</feature>
<evidence type="ECO:0000256" key="5">
    <source>
        <dbReference type="ARBA" id="ARBA00022692"/>
    </source>
</evidence>
<evidence type="ECO:0000313" key="12">
    <source>
        <dbReference type="EMBL" id="MFD1219879.1"/>
    </source>
</evidence>
<keyword evidence="3" id="KW-1003">Cell membrane</keyword>
<protein>
    <submittedName>
        <fullName evidence="12">Acyltransferase family protein</fullName>
        <ecNumber evidence="12">2.3.1.-</ecNumber>
    </submittedName>
</protein>
<dbReference type="InterPro" id="IPR036514">
    <property type="entry name" value="SGNH_hydro_sf"/>
</dbReference>
<dbReference type="Proteomes" id="UP001597180">
    <property type="component" value="Unassembled WGS sequence"/>
</dbReference>
<feature type="domain" description="Acyltransferase 3" evidence="11">
    <location>
        <begin position="13"/>
        <end position="347"/>
    </location>
</feature>
<sequence>MPKPVVGQGRYMAGLDGLRAIAVLAVIAYHLNMKWAPGGLLGVGIFFVLSGYLITDQLIAQWKNKGTVDLKDFWMRRARRLLPALLLMLVAVVVWLAVFDKSRLLALREEVAAGLLYVSNWWLIYHKVSYFESFGPPSPLGHLWSLAVEEQFYLLWPIVLLFALRCMPRRGPIVGVTLLGALVSVIAMAILYVPGTDPSRVYYGTDTRVFALLIGAALAMVWQSRRLTPRVTLRAQFVLDAMGFTALIILLYMIWQTNEYDEFLYSGGLALLSVAAAVVVAVLAHPVSWLGKVLGCKPLRWLGVRSYGIYLWHYPIIVMSSPTNSNEPDFTRAAIQVVVTILLAALSWRYVEEPIRRGSWNRLKAQEGIRRRARQRLSLVRWTPVACAVLLVGFLFIGLLQRETDATPGISSGGTQEPILSSETAVSAVYGSNNLASNVSTAQPISKDAGSVPVTAIPPADHTDTRMDGASSQSDQPLPQEAGKTDNPEKASRHPEDTAKRDTGGDADHSNPLSKPSEGATLPQQTPGKGITAIGDSVMLDIAPYLEKLLPGIVVDGKVGRQFLEAADVIDQHKESGTLGSRVIIELGTNGPFNKKQLESLLDSLDSAKQIILVNTRVPRKWEDEVNSVIAEVAETHPKVTLVDWYAASEGKNSFFAPDGVHLEAEGSEFYASLVAGALQKHS</sequence>
<dbReference type="PANTHER" id="PTHR23028:SF53">
    <property type="entry name" value="ACYL_TRANSF_3 DOMAIN-CONTAINING PROTEIN"/>
    <property type="match status" value="1"/>
</dbReference>
<gene>
    <name evidence="12" type="ORF">ACFQ4B_07100</name>
</gene>
<feature type="transmembrane region" description="Helical" evidence="10">
    <location>
        <begin position="302"/>
        <end position="321"/>
    </location>
</feature>
<evidence type="ECO:0000259" key="11">
    <source>
        <dbReference type="Pfam" id="PF01757"/>
    </source>
</evidence>
<evidence type="ECO:0000256" key="4">
    <source>
        <dbReference type="ARBA" id="ARBA00022679"/>
    </source>
</evidence>
<keyword evidence="5 10" id="KW-0812">Transmembrane</keyword>
<evidence type="ECO:0000256" key="8">
    <source>
        <dbReference type="ARBA" id="ARBA00023315"/>
    </source>
</evidence>
<keyword evidence="7 10" id="KW-0472">Membrane</keyword>
<dbReference type="InterPro" id="IPR002656">
    <property type="entry name" value="Acyl_transf_3_dom"/>
</dbReference>
<feature type="transmembrane region" description="Helical" evidence="10">
    <location>
        <begin position="81"/>
        <end position="99"/>
    </location>
</feature>
<feature type="transmembrane region" description="Helical" evidence="10">
    <location>
        <begin position="237"/>
        <end position="255"/>
    </location>
</feature>